<dbReference type="GO" id="GO:0003700">
    <property type="term" value="F:DNA-binding transcription factor activity"/>
    <property type="evidence" value="ECO:0007669"/>
    <property type="project" value="InterPro"/>
</dbReference>
<dbReference type="SUPFAM" id="SSF46689">
    <property type="entry name" value="Homeodomain-like"/>
    <property type="match status" value="1"/>
</dbReference>
<dbReference type="InterPro" id="IPR018060">
    <property type="entry name" value="HTH_AraC"/>
</dbReference>
<dbReference type="AlphaFoldDB" id="A0A9D2AQZ2"/>
<keyword evidence="2" id="KW-0238">DNA-binding</keyword>
<dbReference type="PANTHER" id="PTHR43280">
    <property type="entry name" value="ARAC-FAMILY TRANSCRIPTIONAL REGULATOR"/>
    <property type="match status" value="1"/>
</dbReference>
<protein>
    <submittedName>
        <fullName evidence="6">Helix-turn-helix domain-containing protein</fullName>
    </submittedName>
</protein>
<feature type="domain" description="HTH araC/xylS-type" evidence="5">
    <location>
        <begin position="657"/>
        <end position="756"/>
    </location>
</feature>
<dbReference type="InterPro" id="IPR009057">
    <property type="entry name" value="Homeodomain-like_sf"/>
</dbReference>
<dbReference type="Gene3D" id="1.10.10.60">
    <property type="entry name" value="Homeodomain-like"/>
    <property type="match status" value="1"/>
</dbReference>
<dbReference type="InterPro" id="IPR011110">
    <property type="entry name" value="Reg_prop"/>
</dbReference>
<dbReference type="Gene3D" id="2.60.40.10">
    <property type="entry name" value="Immunoglobulins"/>
    <property type="match status" value="1"/>
</dbReference>
<feature type="transmembrane region" description="Helical" evidence="4">
    <location>
        <begin position="605"/>
        <end position="624"/>
    </location>
</feature>
<proteinExistence type="predicted"/>
<dbReference type="GO" id="GO:0043565">
    <property type="term" value="F:sequence-specific DNA binding"/>
    <property type="evidence" value="ECO:0007669"/>
    <property type="project" value="InterPro"/>
</dbReference>
<sequence>MVLLLIPWSARSVNADMRVEVYTTQDGLSHRIIFDMAQDDDGFLWIATWNGLCRYDGMRFDTFNRLDDGGVVGRMHSVRPAEEGRMLVCGGDNGVTYLFDRETHRFSLDTVGVPLKPRRHNPYRLHVEGNDLVISAEDSDSPRRLTVEGNKSFERTLLTSYTDMQGNLWVAFNDALYKITFASGLFTYHRRVSDDAGALFYDDEIRAFCVLNDGSRWVATKNGIVCLYDASNRFLGSLSQQGEVLPHMAPFAGSVYDMEQGPDGKIWIATKGDGLFCCTPVGYLSYDVRRYSTADDSLANDMVYDLFWDNRGRMWVATFGDGIYVVGNDSLPVSQQILLPGRKVRYITSLGEDIVATATDGLYIFDEELRLVWKQEGYDFSFVCPTTQANFVSTMGAGLFTLAKEKTGYTLAPVWLGDVACNVILTLAANENDQLWIVCDNKLVRYDPDGDVQQFDQSYFHHNMTFSEAQPCLIDSVLRIGYAEGWMEINKYYDDSYMPPLYVKSVQVGGTPYAMSDTVLRVPYDADVVIEPVAIDYRYPASIRYAYRLEGEKRWRLVPANRYIGLPPLSPGRHRVEVRSTDCYGIWTSNGRSFYIEVEQPSLRVVYWVGGVFLVLLLAFAFYLHRRNKAVVSRPAEGRDIMPASPDVIPERERFLQAVVACVEEHIADPDFTVDDLADSLHIGRTIFYKRVKDYLDVTPLALIKDIRIKRAKQLLLLRQHTVAEVAYMTGFSDAKYFGKVFKKETGFSPLEFVEQSADDSKKTPLQ</sequence>
<keyword evidence="3" id="KW-0804">Transcription</keyword>
<reference evidence="6" key="1">
    <citation type="journal article" date="2021" name="PeerJ">
        <title>Extensive microbial diversity within the chicken gut microbiome revealed by metagenomics and culture.</title>
        <authorList>
            <person name="Gilroy R."/>
            <person name="Ravi A."/>
            <person name="Getino M."/>
            <person name="Pursley I."/>
            <person name="Horton D.L."/>
            <person name="Alikhan N.F."/>
            <person name="Baker D."/>
            <person name="Gharbi K."/>
            <person name="Hall N."/>
            <person name="Watson M."/>
            <person name="Adriaenssens E.M."/>
            <person name="Foster-Nyarko E."/>
            <person name="Jarju S."/>
            <person name="Secka A."/>
            <person name="Antonio M."/>
            <person name="Oren A."/>
            <person name="Chaudhuri R.R."/>
            <person name="La Ragione R."/>
            <person name="Hildebrand F."/>
            <person name="Pallen M.J."/>
        </authorList>
    </citation>
    <scope>NUCLEOTIDE SEQUENCE</scope>
    <source>
        <strain evidence="6">ChiHjej12B11-16260</strain>
    </source>
</reference>
<evidence type="ECO:0000259" key="5">
    <source>
        <dbReference type="PROSITE" id="PS01124"/>
    </source>
</evidence>
<dbReference type="SUPFAM" id="SSF63829">
    <property type="entry name" value="Calcium-dependent phosphotriesterase"/>
    <property type="match status" value="1"/>
</dbReference>
<evidence type="ECO:0000313" key="7">
    <source>
        <dbReference type="Proteomes" id="UP000824246"/>
    </source>
</evidence>
<evidence type="ECO:0000256" key="4">
    <source>
        <dbReference type="SAM" id="Phobius"/>
    </source>
</evidence>
<evidence type="ECO:0000256" key="1">
    <source>
        <dbReference type="ARBA" id="ARBA00023015"/>
    </source>
</evidence>
<keyword evidence="1" id="KW-0805">Transcription regulation</keyword>
<dbReference type="SMART" id="SM00342">
    <property type="entry name" value="HTH_ARAC"/>
    <property type="match status" value="1"/>
</dbReference>
<dbReference type="Gene3D" id="2.130.10.10">
    <property type="entry name" value="YVTN repeat-like/Quinoprotein amine dehydrogenase"/>
    <property type="match status" value="1"/>
</dbReference>
<evidence type="ECO:0000256" key="2">
    <source>
        <dbReference type="ARBA" id="ARBA00023125"/>
    </source>
</evidence>
<dbReference type="InterPro" id="IPR015943">
    <property type="entry name" value="WD40/YVTN_repeat-like_dom_sf"/>
</dbReference>
<dbReference type="PANTHER" id="PTHR43280:SF2">
    <property type="entry name" value="HTH-TYPE TRANSCRIPTIONAL REGULATOR EXSA"/>
    <property type="match status" value="1"/>
</dbReference>
<dbReference type="Proteomes" id="UP000824246">
    <property type="component" value="Unassembled WGS sequence"/>
</dbReference>
<dbReference type="InterPro" id="IPR018062">
    <property type="entry name" value="HTH_AraC-typ_CS"/>
</dbReference>
<evidence type="ECO:0000256" key="3">
    <source>
        <dbReference type="ARBA" id="ARBA00023163"/>
    </source>
</evidence>
<comment type="caution">
    <text evidence="6">The sequence shown here is derived from an EMBL/GenBank/DDBJ whole genome shotgun (WGS) entry which is preliminary data.</text>
</comment>
<accession>A0A9D2AQZ2</accession>
<dbReference type="InterPro" id="IPR013783">
    <property type="entry name" value="Ig-like_fold"/>
</dbReference>
<dbReference type="SUPFAM" id="SSF101898">
    <property type="entry name" value="NHL repeat"/>
    <property type="match status" value="1"/>
</dbReference>
<dbReference type="Pfam" id="PF12833">
    <property type="entry name" value="HTH_18"/>
    <property type="match status" value="1"/>
</dbReference>
<dbReference type="PROSITE" id="PS01124">
    <property type="entry name" value="HTH_ARAC_FAMILY_2"/>
    <property type="match status" value="1"/>
</dbReference>
<dbReference type="EMBL" id="DXFB01000173">
    <property type="protein sequence ID" value="HIX45909.1"/>
    <property type="molecule type" value="Genomic_DNA"/>
</dbReference>
<keyword evidence="4" id="KW-1133">Transmembrane helix</keyword>
<evidence type="ECO:0000313" key="6">
    <source>
        <dbReference type="EMBL" id="HIX45909.1"/>
    </source>
</evidence>
<gene>
    <name evidence="6" type="ORF">H9982_06775</name>
</gene>
<dbReference type="Pfam" id="PF07494">
    <property type="entry name" value="Reg_prop"/>
    <property type="match status" value="2"/>
</dbReference>
<keyword evidence="4" id="KW-0472">Membrane</keyword>
<organism evidence="6 7">
    <name type="scientific">Candidatus Barnesiella excrementipullorum</name>
    <dbReference type="NCBI Taxonomy" id="2838479"/>
    <lineage>
        <taxon>Bacteria</taxon>
        <taxon>Pseudomonadati</taxon>
        <taxon>Bacteroidota</taxon>
        <taxon>Bacteroidia</taxon>
        <taxon>Bacteroidales</taxon>
        <taxon>Barnesiellaceae</taxon>
        <taxon>Barnesiella</taxon>
    </lineage>
</organism>
<keyword evidence="4" id="KW-0812">Transmembrane</keyword>
<name>A0A9D2AQZ2_9BACT</name>
<dbReference type="PROSITE" id="PS00041">
    <property type="entry name" value="HTH_ARAC_FAMILY_1"/>
    <property type="match status" value="1"/>
</dbReference>
<reference evidence="6" key="2">
    <citation type="submission" date="2021-04" db="EMBL/GenBank/DDBJ databases">
        <authorList>
            <person name="Gilroy R."/>
        </authorList>
    </citation>
    <scope>NUCLEOTIDE SEQUENCE</scope>
    <source>
        <strain evidence="6">ChiHjej12B11-16260</strain>
    </source>
</reference>